<dbReference type="EMBL" id="LGRX02016930">
    <property type="protein sequence ID" value="KAK3261399.1"/>
    <property type="molecule type" value="Genomic_DNA"/>
</dbReference>
<keyword evidence="2" id="KW-1185">Reference proteome</keyword>
<sequence length="100" mass="11794">MSYHQVMAKFDRLDDKEKRMKRYFTPLTAKKKGDSREKLVGRHRFVEHLEEDETYEVVLEDMRRARSAAEQKRRETADGSSSVRINIDTVVTMVETNITT</sequence>
<evidence type="ECO:0000313" key="1">
    <source>
        <dbReference type="EMBL" id="KAK3261399.1"/>
    </source>
</evidence>
<name>A0AAE0FKI8_9CHLO</name>
<organism evidence="1 2">
    <name type="scientific">Cymbomonas tetramitiformis</name>
    <dbReference type="NCBI Taxonomy" id="36881"/>
    <lineage>
        <taxon>Eukaryota</taxon>
        <taxon>Viridiplantae</taxon>
        <taxon>Chlorophyta</taxon>
        <taxon>Pyramimonadophyceae</taxon>
        <taxon>Pyramimonadales</taxon>
        <taxon>Pyramimonadaceae</taxon>
        <taxon>Cymbomonas</taxon>
    </lineage>
</organism>
<protein>
    <submittedName>
        <fullName evidence="1">Uncharacterized protein</fullName>
    </submittedName>
</protein>
<comment type="caution">
    <text evidence="1">The sequence shown here is derived from an EMBL/GenBank/DDBJ whole genome shotgun (WGS) entry which is preliminary data.</text>
</comment>
<feature type="non-terminal residue" evidence="1">
    <location>
        <position position="100"/>
    </location>
</feature>
<reference evidence="1 2" key="1">
    <citation type="journal article" date="2015" name="Genome Biol. Evol.">
        <title>Comparative Genomics of a Bacterivorous Green Alga Reveals Evolutionary Causalities and Consequences of Phago-Mixotrophic Mode of Nutrition.</title>
        <authorList>
            <person name="Burns J.A."/>
            <person name="Paasch A."/>
            <person name="Narechania A."/>
            <person name="Kim E."/>
        </authorList>
    </citation>
    <scope>NUCLEOTIDE SEQUENCE [LARGE SCALE GENOMIC DNA]</scope>
    <source>
        <strain evidence="1 2">PLY_AMNH</strain>
    </source>
</reference>
<proteinExistence type="predicted"/>
<evidence type="ECO:0000313" key="2">
    <source>
        <dbReference type="Proteomes" id="UP001190700"/>
    </source>
</evidence>
<accession>A0AAE0FKI8</accession>
<dbReference type="AlphaFoldDB" id="A0AAE0FKI8"/>
<gene>
    <name evidence="1" type="ORF">CYMTET_29696</name>
</gene>
<dbReference type="Proteomes" id="UP001190700">
    <property type="component" value="Unassembled WGS sequence"/>
</dbReference>